<dbReference type="Pfam" id="PF13302">
    <property type="entry name" value="Acetyltransf_3"/>
    <property type="match status" value="1"/>
</dbReference>
<feature type="domain" description="N-acetyltransferase" evidence="1">
    <location>
        <begin position="7"/>
        <end position="170"/>
    </location>
</feature>
<dbReference type="Gene3D" id="3.40.630.30">
    <property type="match status" value="1"/>
</dbReference>
<dbReference type="InterPro" id="IPR016181">
    <property type="entry name" value="Acyl_CoA_acyltransferase"/>
</dbReference>
<dbReference type="PANTHER" id="PTHR43792">
    <property type="entry name" value="GNAT FAMILY, PUTATIVE (AFU_ORTHOLOGUE AFUA_3G00765)-RELATED-RELATED"/>
    <property type="match status" value="1"/>
</dbReference>
<dbReference type="SUPFAM" id="SSF55729">
    <property type="entry name" value="Acyl-CoA N-acyltransferases (Nat)"/>
    <property type="match status" value="1"/>
</dbReference>
<dbReference type="PANTHER" id="PTHR43792:SF1">
    <property type="entry name" value="N-ACETYLTRANSFERASE DOMAIN-CONTAINING PROTEIN"/>
    <property type="match status" value="1"/>
</dbReference>
<dbReference type="RefSeq" id="WP_123089243.1">
    <property type="nucleotide sequence ID" value="NZ_RIBS01000013.1"/>
</dbReference>
<comment type="caution">
    <text evidence="2">The sequence shown here is derived from an EMBL/GenBank/DDBJ whole genome shotgun (WGS) entry which is preliminary data.</text>
</comment>
<reference evidence="2 3" key="1">
    <citation type="submission" date="2018-11" db="EMBL/GenBank/DDBJ databases">
        <title>Lysobacter cryohumiis sp. nov., isolated from soil in the Tianshan Mountains, Xinjiang, China.</title>
        <authorList>
            <person name="Luo Y."/>
            <person name="Sheng H."/>
        </authorList>
    </citation>
    <scope>NUCLEOTIDE SEQUENCE [LARGE SCALE GENOMIC DNA]</scope>
    <source>
        <strain evidence="2 3">ZS60</strain>
    </source>
</reference>
<keyword evidence="2" id="KW-0808">Transferase</keyword>
<dbReference type="EMBL" id="RIBS01000013">
    <property type="protein sequence ID" value="RNF81716.1"/>
    <property type="molecule type" value="Genomic_DNA"/>
</dbReference>
<evidence type="ECO:0000313" key="2">
    <source>
        <dbReference type="EMBL" id="RNF81716.1"/>
    </source>
</evidence>
<dbReference type="InterPro" id="IPR051531">
    <property type="entry name" value="N-acetyltransferase"/>
</dbReference>
<keyword evidence="3" id="KW-1185">Reference proteome</keyword>
<gene>
    <name evidence="2" type="ORF">EER27_16505</name>
</gene>
<dbReference type="AlphaFoldDB" id="A0A3M8SQC8"/>
<evidence type="ECO:0000313" key="3">
    <source>
        <dbReference type="Proteomes" id="UP000267049"/>
    </source>
</evidence>
<protein>
    <submittedName>
        <fullName evidence="2">N-acetyltransferase</fullName>
    </submittedName>
</protein>
<evidence type="ECO:0000259" key="1">
    <source>
        <dbReference type="PROSITE" id="PS51186"/>
    </source>
</evidence>
<name>A0A3M8SQC8_9GAMM</name>
<dbReference type="PROSITE" id="PS51186">
    <property type="entry name" value="GNAT"/>
    <property type="match status" value="1"/>
</dbReference>
<dbReference type="Proteomes" id="UP000267049">
    <property type="component" value="Unassembled WGS sequence"/>
</dbReference>
<dbReference type="OrthoDB" id="9798081at2"/>
<accession>A0A3M8SQC8</accession>
<dbReference type="InterPro" id="IPR000182">
    <property type="entry name" value="GNAT_dom"/>
</dbReference>
<organism evidence="2 3">
    <name type="scientific">Montanilutibacter psychrotolerans</name>
    <dbReference type="NCBI Taxonomy" id="1327343"/>
    <lineage>
        <taxon>Bacteria</taxon>
        <taxon>Pseudomonadati</taxon>
        <taxon>Pseudomonadota</taxon>
        <taxon>Gammaproteobacteria</taxon>
        <taxon>Lysobacterales</taxon>
        <taxon>Lysobacteraceae</taxon>
        <taxon>Montanilutibacter</taxon>
    </lineage>
</organism>
<dbReference type="CDD" id="cd04301">
    <property type="entry name" value="NAT_SF"/>
    <property type="match status" value="1"/>
</dbReference>
<dbReference type="GO" id="GO:0016747">
    <property type="term" value="F:acyltransferase activity, transferring groups other than amino-acyl groups"/>
    <property type="evidence" value="ECO:0007669"/>
    <property type="project" value="InterPro"/>
</dbReference>
<sequence>MITTERLRLRRLQLDDAPFILEQVNDPSWLEQIGDRGVHNLDDARGFLRDGPLASYSQHGFGLYLIEQAEDGAPVGLCGLLQRDWLDDVDVGYALMPAYRGRGYAREAVRAVIEHARQDLGRQRVAAFTSPGNVASIGVLESLGFRFQREVRLPGKDQQEDNLVKLFALS</sequence>
<proteinExistence type="predicted"/>